<dbReference type="GeneID" id="55802919"/>
<dbReference type="KEGG" id="vg:55802919"/>
<proteinExistence type="predicted"/>
<sequence length="42" mass="4898">MGAEHFATVVDGYFNDFNSTRDNKYQTIEDCLREAIENIEIK</sequence>
<organism evidence="1 2">
    <name type="scientific">Tenacibaculum phage PTm1</name>
    <dbReference type="NCBI Taxonomy" id="2547425"/>
    <lineage>
        <taxon>Viruses</taxon>
        <taxon>Duplodnaviria</taxon>
        <taxon>Heunggongvirae</taxon>
        <taxon>Uroviricota</taxon>
        <taxon>Caudoviricetes</taxon>
        <taxon>Shirahamavirus</taxon>
        <taxon>Shirahamavirus PTm1</taxon>
    </lineage>
</organism>
<evidence type="ECO:0000313" key="2">
    <source>
        <dbReference type="Proteomes" id="UP000422648"/>
    </source>
</evidence>
<dbReference type="RefSeq" id="YP_009873798.1">
    <property type="nucleotide sequence ID" value="NC_049340.1"/>
</dbReference>
<keyword evidence="2" id="KW-1185">Reference proteome</keyword>
<accession>A0A5S9HXR1</accession>
<protein>
    <submittedName>
        <fullName evidence="1">Uncharacterized protein</fullName>
    </submittedName>
</protein>
<name>A0A5S9HXR1_9CAUD</name>
<dbReference type="EMBL" id="AP019524">
    <property type="protein sequence ID" value="BBI90506.1"/>
    <property type="molecule type" value="Genomic_DNA"/>
</dbReference>
<dbReference type="Proteomes" id="UP000422648">
    <property type="component" value="Segment"/>
</dbReference>
<reference evidence="1 2" key="1">
    <citation type="journal article" date="2019" name="Arch. Virol.">
        <title>A novel jumbo Tenacibaculum maritimum lytic phage with head-fiber-like appendages.</title>
        <authorList>
            <person name="Kawato Y."/>
            <person name="Istiqomah I."/>
            <person name="Gaafar A.Y."/>
            <person name="Hanaoka M."/>
            <person name="Ishimaru K."/>
            <person name="Yasuike M."/>
            <person name="Nishiki I."/>
            <person name="Nakamura Y."/>
            <person name="Fujiwara A."/>
            <person name="Nakai T."/>
        </authorList>
    </citation>
    <scope>NUCLEOTIDE SEQUENCE [LARGE SCALE GENOMIC DNA]</scope>
    <source>
        <strain evidence="1 2">PTm1</strain>
    </source>
</reference>
<evidence type="ECO:0000313" key="1">
    <source>
        <dbReference type="EMBL" id="BBI90506.1"/>
    </source>
</evidence>